<dbReference type="NCBIfam" id="TIGR03367">
    <property type="entry name" value="queuosine_QueD"/>
    <property type="match status" value="1"/>
</dbReference>
<comment type="similarity">
    <text evidence="2 8">Belongs to the PTPS family. QueD subfamily.</text>
</comment>
<accession>A0ABT4BKY4</accession>
<dbReference type="Pfam" id="PF01242">
    <property type="entry name" value="PTPS"/>
    <property type="match status" value="1"/>
</dbReference>
<evidence type="ECO:0000256" key="1">
    <source>
        <dbReference type="ARBA" id="ARBA00005061"/>
    </source>
</evidence>
<keyword evidence="4 8" id="KW-0479">Metal-binding</keyword>
<name>A0ABT4BKY4_9STAP</name>
<reference evidence="9" key="2">
    <citation type="submission" date="2022-08" db="EMBL/GenBank/DDBJ databases">
        <authorList>
            <person name="Magnan C."/>
        </authorList>
    </citation>
    <scope>NUCLEOTIDE SEQUENCE</scope>
    <source>
        <strain evidence="9">NSP012P</strain>
    </source>
</reference>
<dbReference type="Gene3D" id="3.30.479.10">
    <property type="entry name" value="6-pyruvoyl tetrahydropterin synthase/QueD"/>
    <property type="match status" value="1"/>
</dbReference>
<evidence type="ECO:0000256" key="4">
    <source>
        <dbReference type="ARBA" id="ARBA00022723"/>
    </source>
</evidence>
<keyword evidence="6 8" id="KW-0456">Lyase</keyword>
<dbReference type="SUPFAM" id="SSF55620">
    <property type="entry name" value="Tetrahydrobiopterin biosynthesis enzymes-like"/>
    <property type="match status" value="1"/>
</dbReference>
<sequence length="148" mass="17244">MLQQFYPVKAHPYRYELNKDMNFAAAHYIDHESAGKCRNTHGHTYFVNVTIVGDALQDNGFLVNFQELKQAVHGKYDHTLMNDHVDDFSKEEPSTEVVARTAFKNIQQALKKYDNNPKVLQVIVRETPTSYVMYSEPDNTKQTDWSEW</sequence>
<evidence type="ECO:0000313" key="9">
    <source>
        <dbReference type="EMBL" id="MCY1583336.1"/>
    </source>
</evidence>
<evidence type="ECO:0000313" key="10">
    <source>
        <dbReference type="Proteomes" id="UP001072952"/>
    </source>
</evidence>
<reference evidence="9" key="1">
    <citation type="journal article" date="2022" name="Int. J. Mol. Sci.">
        <title>Phenotypic and Genotypic Virulence Characterisation of Staphylococcus pettenkoferi Strains Isolated from Human Bloodstream and Diabetic Foot Infections.</title>
        <authorList>
            <person name="Magnan C."/>
            <person name="Ahmad-Mansour N."/>
            <person name="Pouget C."/>
            <person name="Morsli M."/>
            <person name="Huc-Brandt S."/>
            <person name="Pantel A."/>
            <person name="Dunyach-Remy C."/>
            <person name="Sotto A."/>
            <person name="Molle V."/>
            <person name="Lavigne J.-P."/>
        </authorList>
    </citation>
    <scope>NUCLEOTIDE SEQUENCE</scope>
    <source>
        <strain evidence="9">NSP012P</strain>
    </source>
</reference>
<comment type="caution">
    <text evidence="9">The sequence shown here is derived from an EMBL/GenBank/DDBJ whole genome shotgun (WGS) entry which is preliminary data.</text>
</comment>
<organism evidence="9 10">
    <name type="scientific">Staphylococcus pettenkoferi</name>
    <dbReference type="NCBI Taxonomy" id="170573"/>
    <lineage>
        <taxon>Bacteria</taxon>
        <taxon>Bacillati</taxon>
        <taxon>Bacillota</taxon>
        <taxon>Bacilli</taxon>
        <taxon>Bacillales</taxon>
        <taxon>Staphylococcaceae</taxon>
        <taxon>Staphylococcus</taxon>
    </lineage>
</organism>
<dbReference type="InterPro" id="IPR038418">
    <property type="entry name" value="6-PTP_synth/QueD_sf"/>
</dbReference>
<evidence type="ECO:0000256" key="5">
    <source>
        <dbReference type="ARBA" id="ARBA00022833"/>
    </source>
</evidence>
<dbReference type="Proteomes" id="UP001072952">
    <property type="component" value="Unassembled WGS sequence"/>
</dbReference>
<dbReference type="EMBL" id="JANSLD010000027">
    <property type="protein sequence ID" value="MCY1583336.1"/>
    <property type="molecule type" value="Genomic_DNA"/>
</dbReference>
<dbReference type="PIRSF" id="PIRSF006113">
    <property type="entry name" value="PTP_synth"/>
    <property type="match status" value="1"/>
</dbReference>
<keyword evidence="8" id="KW-0671">Queuosine biosynthesis</keyword>
<dbReference type="PANTHER" id="PTHR12589:SF7">
    <property type="entry name" value="6-PYRUVOYL TETRAHYDROBIOPTERIN SYNTHASE"/>
    <property type="match status" value="1"/>
</dbReference>
<comment type="catalytic activity">
    <reaction evidence="7 8">
        <text>7,8-dihydroneopterin 3'-triphosphate + H2O = 6-carboxy-5,6,7,8-tetrahydropterin + triphosphate + acetaldehyde + 2 H(+)</text>
        <dbReference type="Rhea" id="RHEA:27966"/>
        <dbReference type="ChEBI" id="CHEBI:15343"/>
        <dbReference type="ChEBI" id="CHEBI:15377"/>
        <dbReference type="ChEBI" id="CHEBI:15378"/>
        <dbReference type="ChEBI" id="CHEBI:18036"/>
        <dbReference type="ChEBI" id="CHEBI:58462"/>
        <dbReference type="ChEBI" id="CHEBI:61032"/>
        <dbReference type="EC" id="4.1.2.50"/>
    </reaction>
</comment>
<evidence type="ECO:0000256" key="3">
    <source>
        <dbReference type="ARBA" id="ARBA00018141"/>
    </source>
</evidence>
<proteinExistence type="inferred from homology"/>
<evidence type="ECO:0000256" key="2">
    <source>
        <dbReference type="ARBA" id="ARBA00008900"/>
    </source>
</evidence>
<evidence type="ECO:0000256" key="8">
    <source>
        <dbReference type="PIRNR" id="PIRNR006113"/>
    </source>
</evidence>
<dbReference type="GO" id="GO:0070497">
    <property type="term" value="F:6-carboxytetrahydropterin synthase activity"/>
    <property type="evidence" value="ECO:0007669"/>
    <property type="project" value="UniProtKB-EC"/>
</dbReference>
<comment type="pathway">
    <text evidence="1 8">Purine metabolism; 7-cyano-7-deazaguanine biosynthesis.</text>
</comment>
<dbReference type="RefSeq" id="WP_145458156.1">
    <property type="nucleotide sequence ID" value="NZ_JANSKR010000004.1"/>
</dbReference>
<keyword evidence="5 8" id="KW-0862">Zinc</keyword>
<keyword evidence="10" id="KW-1185">Reference proteome</keyword>
<evidence type="ECO:0000256" key="6">
    <source>
        <dbReference type="ARBA" id="ARBA00023239"/>
    </source>
</evidence>
<dbReference type="EC" id="4.-.-.-" evidence="8"/>
<comment type="cofactor">
    <cofactor evidence="8">
        <name>Zn(2+)</name>
        <dbReference type="ChEBI" id="CHEBI:29105"/>
    </cofactor>
    <text evidence="8">Binds 1 zinc ion per subunit.</text>
</comment>
<dbReference type="PANTHER" id="PTHR12589">
    <property type="entry name" value="PYRUVOYL TETRAHYDROBIOPTERIN SYNTHASE"/>
    <property type="match status" value="1"/>
</dbReference>
<protein>
    <recommendedName>
        <fullName evidence="3 8">6-carboxy-5,6,7,8-tetrahydropterin synthase</fullName>
        <ecNumber evidence="8">4.-.-.-</ecNumber>
    </recommendedName>
</protein>
<dbReference type="InterPro" id="IPR007115">
    <property type="entry name" value="6-PTP_synth/QueD"/>
</dbReference>
<evidence type="ECO:0000256" key="7">
    <source>
        <dbReference type="ARBA" id="ARBA00048807"/>
    </source>
</evidence>
<gene>
    <name evidence="9" type="primary">queD</name>
    <name evidence="9" type="ORF">NW133_07315</name>
</gene>